<evidence type="ECO:0000256" key="9">
    <source>
        <dbReference type="HAMAP-Rule" id="MF_00446"/>
    </source>
</evidence>
<dbReference type="NCBIfam" id="TIGR00223">
    <property type="entry name" value="panD"/>
    <property type="match status" value="1"/>
</dbReference>
<dbReference type="CDD" id="cd06919">
    <property type="entry name" value="Asp_decarbox"/>
    <property type="match status" value="1"/>
</dbReference>
<evidence type="ECO:0000256" key="3">
    <source>
        <dbReference type="ARBA" id="ARBA00022793"/>
    </source>
</evidence>
<reference evidence="14" key="1">
    <citation type="journal article" date="2020" name="mSystems">
        <title>Genome- and Community-Level Interaction Insights into Carbon Utilization and Element Cycling Functions of Hydrothermarchaeota in Hydrothermal Sediment.</title>
        <authorList>
            <person name="Zhou Z."/>
            <person name="Liu Y."/>
            <person name="Xu W."/>
            <person name="Pan J."/>
            <person name="Luo Z.H."/>
            <person name="Li M."/>
        </authorList>
    </citation>
    <scope>NUCLEOTIDE SEQUENCE [LARGE SCALE GENOMIC DNA]</scope>
    <source>
        <strain evidence="14">SpSt-1224</strain>
    </source>
</reference>
<comment type="subunit">
    <text evidence="9">Heterooctamer of four alpha and four beta subunits.</text>
</comment>
<dbReference type="Pfam" id="PF02261">
    <property type="entry name" value="Asp_decarbox"/>
    <property type="match status" value="1"/>
</dbReference>
<keyword evidence="5 9" id="KW-0865">Zymogen</keyword>
<evidence type="ECO:0000256" key="5">
    <source>
        <dbReference type="ARBA" id="ARBA00023145"/>
    </source>
</evidence>
<keyword evidence="7 9" id="KW-0704">Schiff base</keyword>
<dbReference type="Proteomes" id="UP000885986">
    <property type="component" value="Unassembled WGS sequence"/>
</dbReference>
<evidence type="ECO:0000256" key="6">
    <source>
        <dbReference type="ARBA" id="ARBA00023239"/>
    </source>
</evidence>
<dbReference type="PANTHER" id="PTHR21012:SF0">
    <property type="entry name" value="ASPARTATE 1-DECARBOXYLASE"/>
    <property type="match status" value="1"/>
</dbReference>
<evidence type="ECO:0000256" key="13">
    <source>
        <dbReference type="PIRSR" id="PIRSR006246-5"/>
    </source>
</evidence>
<dbReference type="HAMAP" id="MF_00446">
    <property type="entry name" value="PanD"/>
    <property type="match status" value="1"/>
</dbReference>
<evidence type="ECO:0000256" key="2">
    <source>
        <dbReference type="ARBA" id="ARBA00022655"/>
    </source>
</evidence>
<dbReference type="EMBL" id="DSDS01000102">
    <property type="protein sequence ID" value="HET97929.1"/>
    <property type="molecule type" value="Genomic_DNA"/>
</dbReference>
<evidence type="ECO:0000256" key="11">
    <source>
        <dbReference type="PIRSR" id="PIRSR006246-2"/>
    </source>
</evidence>
<keyword evidence="8 9" id="KW-0670">Pyruvate</keyword>
<comment type="function">
    <text evidence="9">Catalyzes the pyruvoyl-dependent decarboxylation of aspartate to produce beta-alanine.</text>
</comment>
<feature type="active site" description="Proton donor" evidence="9 10">
    <location>
        <position position="58"/>
    </location>
</feature>
<comment type="caution">
    <text evidence="14">The sequence shown here is derived from an EMBL/GenBank/DDBJ whole genome shotgun (WGS) entry which is preliminary data.</text>
</comment>
<evidence type="ECO:0000256" key="12">
    <source>
        <dbReference type="PIRSR" id="PIRSR006246-3"/>
    </source>
</evidence>
<keyword evidence="4 9" id="KW-0068">Autocatalytic cleavage</keyword>
<evidence type="ECO:0000256" key="7">
    <source>
        <dbReference type="ARBA" id="ARBA00023270"/>
    </source>
</evidence>
<protein>
    <recommendedName>
        <fullName evidence="9">Aspartate 1-decarboxylase</fullName>
        <ecNumber evidence="9">4.1.1.11</ecNumber>
    </recommendedName>
    <alternativeName>
        <fullName evidence="9">Aspartate alpha-decarboxylase</fullName>
    </alternativeName>
    <component>
        <recommendedName>
            <fullName evidence="9">Aspartate 1-decarboxylase beta chain</fullName>
        </recommendedName>
    </component>
    <component>
        <recommendedName>
            <fullName evidence="9">Aspartate 1-decarboxylase alpha chain</fullName>
        </recommendedName>
    </component>
</protein>
<comment type="similarity">
    <text evidence="9">Belongs to the PanD family.</text>
</comment>
<dbReference type="GO" id="GO:0004068">
    <property type="term" value="F:aspartate 1-decarboxylase activity"/>
    <property type="evidence" value="ECO:0007669"/>
    <property type="project" value="UniProtKB-UniRule"/>
</dbReference>
<feature type="binding site" evidence="9 11">
    <location>
        <begin position="73"/>
        <end position="75"/>
    </location>
    <ligand>
        <name>substrate</name>
    </ligand>
</feature>
<dbReference type="UniPathway" id="UPA00028">
    <property type="reaction ID" value="UER00002"/>
</dbReference>
<keyword evidence="2 9" id="KW-0566">Pantothenate biosynthesis</keyword>
<dbReference type="AlphaFoldDB" id="A0A7C2XG10"/>
<feature type="chain" id="PRO_5028544586" description="Aspartate 1-decarboxylase beta chain" evidence="9 13">
    <location>
        <begin position="1"/>
        <end position="24"/>
    </location>
</feature>
<dbReference type="GO" id="GO:0005829">
    <property type="term" value="C:cytosol"/>
    <property type="evidence" value="ECO:0007669"/>
    <property type="project" value="TreeGrafter"/>
</dbReference>
<dbReference type="InterPro" id="IPR009010">
    <property type="entry name" value="Asp_de-COase-like_dom_sf"/>
</dbReference>
<comment type="pathway">
    <text evidence="9">Cofactor biosynthesis; (R)-pantothenate biosynthesis; beta-alanine from L-aspartate: step 1/1.</text>
</comment>
<evidence type="ECO:0000256" key="4">
    <source>
        <dbReference type="ARBA" id="ARBA00022813"/>
    </source>
</evidence>
<dbReference type="PANTHER" id="PTHR21012">
    <property type="entry name" value="ASPARTATE 1-DECARBOXYLASE"/>
    <property type="match status" value="1"/>
</dbReference>
<comment type="PTM">
    <text evidence="9 12">Is synthesized initially as an inactive proenzyme, which is activated by self-cleavage at a specific serine bond to produce a beta-subunit with a hydroxyl group at its C-terminus and an alpha-subunit with a pyruvoyl group at its N-terminus.</text>
</comment>
<comment type="subcellular location">
    <subcellularLocation>
        <location evidence="9">Cytoplasm</location>
    </subcellularLocation>
</comment>
<evidence type="ECO:0000256" key="8">
    <source>
        <dbReference type="ARBA" id="ARBA00023317"/>
    </source>
</evidence>
<sequence length="127" mass="13774">MLRSMLKSKIHRATVIDAELHYEGSLAVDADLMEAVGLIPFEQVHVYNMNNGERFETYVIKAPAGSGMIGLRGAAARKGLAGDMIIIVSYALYPPDEALKHEPQIVALDEQNRIKRRGPAGSSDPGA</sequence>
<feature type="chain" id="PRO_5028544587" description="Aspartate 1-decarboxylase alpha chain" evidence="9 13">
    <location>
        <begin position="25"/>
        <end position="127"/>
    </location>
</feature>
<comment type="catalytic activity">
    <reaction evidence="9">
        <text>L-aspartate + H(+) = beta-alanine + CO2</text>
        <dbReference type="Rhea" id="RHEA:19497"/>
        <dbReference type="ChEBI" id="CHEBI:15378"/>
        <dbReference type="ChEBI" id="CHEBI:16526"/>
        <dbReference type="ChEBI" id="CHEBI:29991"/>
        <dbReference type="ChEBI" id="CHEBI:57966"/>
        <dbReference type="EC" id="4.1.1.11"/>
    </reaction>
</comment>
<organism evidence="14">
    <name type="scientific">Desulfurivibrio alkaliphilus</name>
    <dbReference type="NCBI Taxonomy" id="427923"/>
    <lineage>
        <taxon>Bacteria</taxon>
        <taxon>Pseudomonadati</taxon>
        <taxon>Thermodesulfobacteriota</taxon>
        <taxon>Desulfobulbia</taxon>
        <taxon>Desulfobulbales</taxon>
        <taxon>Desulfobulbaceae</taxon>
        <taxon>Desulfurivibrio</taxon>
    </lineage>
</organism>
<keyword evidence="6 9" id="KW-0456">Lyase</keyword>
<dbReference type="GO" id="GO:0015940">
    <property type="term" value="P:pantothenate biosynthetic process"/>
    <property type="evidence" value="ECO:0007669"/>
    <property type="project" value="UniProtKB-UniRule"/>
</dbReference>
<dbReference type="SUPFAM" id="SSF50692">
    <property type="entry name" value="ADC-like"/>
    <property type="match status" value="1"/>
</dbReference>
<feature type="modified residue" description="Pyruvic acid (Ser)" evidence="9 12">
    <location>
        <position position="25"/>
    </location>
</feature>
<dbReference type="EC" id="4.1.1.11" evidence="9"/>
<evidence type="ECO:0000313" key="14">
    <source>
        <dbReference type="EMBL" id="HET97929.1"/>
    </source>
</evidence>
<name>A0A7C2XG10_9BACT</name>
<keyword evidence="3 9" id="KW-0210">Decarboxylase</keyword>
<feature type="active site" description="Schiff-base intermediate with substrate; via pyruvic acid" evidence="9 10">
    <location>
        <position position="25"/>
    </location>
</feature>
<dbReference type="Gene3D" id="2.40.40.20">
    <property type="match status" value="1"/>
</dbReference>
<keyword evidence="1 9" id="KW-0963">Cytoplasm</keyword>
<comment type="cofactor">
    <cofactor evidence="9 10">
        <name>pyruvate</name>
        <dbReference type="ChEBI" id="CHEBI:15361"/>
    </cofactor>
    <text evidence="9 10">Binds 1 pyruvoyl group covalently per subunit.</text>
</comment>
<accession>A0A7C2XG10</accession>
<evidence type="ECO:0000256" key="10">
    <source>
        <dbReference type="PIRSR" id="PIRSR006246-1"/>
    </source>
</evidence>
<proteinExistence type="inferred from homology"/>
<evidence type="ECO:0000256" key="1">
    <source>
        <dbReference type="ARBA" id="ARBA00022490"/>
    </source>
</evidence>
<dbReference type="GO" id="GO:0006523">
    <property type="term" value="P:alanine biosynthetic process"/>
    <property type="evidence" value="ECO:0007669"/>
    <property type="project" value="InterPro"/>
</dbReference>
<gene>
    <name evidence="9" type="primary">panD</name>
    <name evidence="14" type="ORF">ENN98_04430</name>
</gene>
<dbReference type="PIRSF" id="PIRSF006246">
    <property type="entry name" value="Asp_decarbox"/>
    <property type="match status" value="1"/>
</dbReference>
<dbReference type="InterPro" id="IPR003190">
    <property type="entry name" value="Asp_decarbox"/>
</dbReference>
<feature type="binding site" evidence="9 11">
    <location>
        <position position="57"/>
    </location>
    <ligand>
        <name>substrate</name>
    </ligand>
</feature>